<evidence type="ECO:0000313" key="2">
    <source>
        <dbReference type="EMBL" id="MPM72759.1"/>
    </source>
</evidence>
<feature type="region of interest" description="Disordered" evidence="1">
    <location>
        <begin position="1"/>
        <end position="32"/>
    </location>
</feature>
<gene>
    <name evidence="2" type="ORF">SDC9_119735</name>
</gene>
<dbReference type="AlphaFoldDB" id="A0A645C555"/>
<organism evidence="2">
    <name type="scientific">bioreactor metagenome</name>
    <dbReference type="NCBI Taxonomy" id="1076179"/>
    <lineage>
        <taxon>unclassified sequences</taxon>
        <taxon>metagenomes</taxon>
        <taxon>ecological metagenomes</taxon>
    </lineage>
</organism>
<proteinExistence type="predicted"/>
<comment type="caution">
    <text evidence="2">The sequence shown here is derived from an EMBL/GenBank/DDBJ whole genome shotgun (WGS) entry which is preliminary data.</text>
</comment>
<name>A0A645C555_9ZZZZ</name>
<evidence type="ECO:0000256" key="1">
    <source>
        <dbReference type="SAM" id="MobiDB-lite"/>
    </source>
</evidence>
<reference evidence="2" key="1">
    <citation type="submission" date="2019-08" db="EMBL/GenBank/DDBJ databases">
        <authorList>
            <person name="Kucharzyk K."/>
            <person name="Murdoch R.W."/>
            <person name="Higgins S."/>
            <person name="Loffler F."/>
        </authorList>
    </citation>
    <scope>NUCLEOTIDE SEQUENCE</scope>
</reference>
<dbReference type="EMBL" id="VSSQ01024936">
    <property type="protein sequence ID" value="MPM72759.1"/>
    <property type="molecule type" value="Genomic_DNA"/>
</dbReference>
<sequence>MQGDRETVLPELLGEEKGSKCPLGKDRKGGHK</sequence>
<accession>A0A645C555</accession>
<protein>
    <submittedName>
        <fullName evidence="2">Uncharacterized protein</fullName>
    </submittedName>
</protein>